<feature type="compositionally biased region" description="Low complexity" evidence="1">
    <location>
        <begin position="571"/>
        <end position="580"/>
    </location>
</feature>
<dbReference type="SUPFAM" id="SSF52540">
    <property type="entry name" value="P-loop containing nucleoside triphosphate hydrolases"/>
    <property type="match status" value="1"/>
</dbReference>
<gene>
    <name evidence="3" type="ORF">NC595_00965</name>
</gene>
<feature type="region of interest" description="Disordered" evidence="1">
    <location>
        <begin position="552"/>
        <end position="589"/>
    </location>
</feature>
<reference evidence="3 4" key="1">
    <citation type="submission" date="2022-06" db="EMBL/GenBank/DDBJ databases">
        <title>Dyella sp. Sa strain:Sa Genome sequencing.</title>
        <authorList>
            <person name="Park S."/>
        </authorList>
    </citation>
    <scope>NUCLEOTIDE SEQUENCE [LARGE SCALE GENOMIC DNA]</scope>
    <source>
        <strain evidence="3 4">Sa</strain>
    </source>
</reference>
<feature type="domain" description="AAA+ ATPase" evidence="2">
    <location>
        <begin position="239"/>
        <end position="411"/>
    </location>
</feature>
<accession>A0ABT1F5H7</accession>
<sequence>MNIAPKETEKEAARRLAANALREGYKATGLHCYRDAEGDPVFWRIRCKHSDGRKWIRAMYLDGAEYALGEPAGPANGKPLYGLPELVAADPAVPVWIVEGENKADALSGLGLIATTSGSCTSASGTDWQPLAGHPCVIWPDNDKPGSIYADNVAATLHALGCPVERIDVAALELPEKGDAVDWLALHPTGTAADVLALARLPDRTAPPCADSRSSVILTRGSEVQPIAVDWLWSGYLAAGKLHLIAGAPGTGKTTIAAALAAIITRGGYWPDGSKAERGSVVFWSGEDDNADTLNPRLRAAGADMSRVLTVDGIRDLGVRCPFDPARDLEALRDALTTLPDVRLIVIDPLVSAIIGDSHKNAEVRRALQPLVDMAGQLRCALLGVTHFSKGTGGRDPVERVTGSIAFGALARLVMVTAKQRAAGDRPGRRIMVRAKSNHGPDGDGFAYELKQGELPGFEGVSASSVVWGEVIHGSARELLAEAEQQGEPFGGAATFLRDLLSCGPRWSKEIESEAKKAGFSMDAMRRAQRKIGARTSKSGMACGWRWSLPGYEGGIEDGEGGAQTEPPSSPSSTTGPPSSEVDRETFTI</sequence>
<dbReference type="CDD" id="cd01029">
    <property type="entry name" value="TOPRIM_primases"/>
    <property type="match status" value="1"/>
</dbReference>
<comment type="caution">
    <text evidence="3">The sequence shown here is derived from an EMBL/GenBank/DDBJ whole genome shotgun (WGS) entry which is preliminary data.</text>
</comment>
<evidence type="ECO:0000313" key="3">
    <source>
        <dbReference type="EMBL" id="MCP1372626.1"/>
    </source>
</evidence>
<proteinExistence type="predicted"/>
<dbReference type="RefSeq" id="WP_253564261.1">
    <property type="nucleotide sequence ID" value="NZ_JAMZEK010000001.1"/>
</dbReference>
<dbReference type="Proteomes" id="UP001204615">
    <property type="component" value="Unassembled WGS sequence"/>
</dbReference>
<dbReference type="InterPro" id="IPR027417">
    <property type="entry name" value="P-loop_NTPase"/>
</dbReference>
<dbReference type="InterPro" id="IPR003593">
    <property type="entry name" value="AAA+_ATPase"/>
</dbReference>
<evidence type="ECO:0000259" key="2">
    <source>
        <dbReference type="SMART" id="SM00382"/>
    </source>
</evidence>
<dbReference type="Gene3D" id="3.40.50.300">
    <property type="entry name" value="P-loop containing nucleotide triphosphate hydrolases"/>
    <property type="match status" value="1"/>
</dbReference>
<evidence type="ECO:0000256" key="1">
    <source>
        <dbReference type="SAM" id="MobiDB-lite"/>
    </source>
</evidence>
<organism evidence="3 4">
    <name type="scientific">Dyella lutea</name>
    <dbReference type="NCBI Taxonomy" id="2950441"/>
    <lineage>
        <taxon>Bacteria</taxon>
        <taxon>Pseudomonadati</taxon>
        <taxon>Pseudomonadota</taxon>
        <taxon>Gammaproteobacteria</taxon>
        <taxon>Lysobacterales</taxon>
        <taxon>Rhodanobacteraceae</taxon>
        <taxon>Dyella</taxon>
    </lineage>
</organism>
<evidence type="ECO:0000313" key="4">
    <source>
        <dbReference type="Proteomes" id="UP001204615"/>
    </source>
</evidence>
<name>A0ABT1F5H7_9GAMM</name>
<dbReference type="InterPro" id="IPR034154">
    <property type="entry name" value="TOPRIM_DnaG/twinkle"/>
</dbReference>
<protein>
    <submittedName>
        <fullName evidence="3">AAA family ATPase</fullName>
    </submittedName>
</protein>
<keyword evidence="4" id="KW-1185">Reference proteome</keyword>
<dbReference type="Pfam" id="PF13481">
    <property type="entry name" value="AAA_25"/>
    <property type="match status" value="1"/>
</dbReference>
<dbReference type="SMART" id="SM00382">
    <property type="entry name" value="AAA"/>
    <property type="match status" value="1"/>
</dbReference>
<dbReference type="EMBL" id="JAMZEK010000001">
    <property type="protein sequence ID" value="MCP1372626.1"/>
    <property type="molecule type" value="Genomic_DNA"/>
</dbReference>